<evidence type="ECO:0000259" key="3">
    <source>
        <dbReference type="PROSITE" id="PS51339"/>
    </source>
</evidence>
<dbReference type="GO" id="GO:0046856">
    <property type="term" value="P:phosphatidylinositol dephosphorylation"/>
    <property type="evidence" value="ECO:0007669"/>
    <property type="project" value="TreeGrafter"/>
</dbReference>
<sequence>MLAGEKILYTCDILYWDDRTRILAGQLSLTNLWFHFISTAEFNEKSNSTLDQEPQVVFSRDIQFGHFERIESGTTSCGLTKYFYHEITLRQFSNFKLLSPTDDDNFKTLQVELMKFAFPLSNNLVISSEDSQPMPAFVFKGEYKHNGWNIYSPLAEYERMGVPNDLWRITYINENYGLCSTYPKILCVPSTSTDDLLEKVKEFRQKGRIPVLSWVHPKNQCTITRCSQPRTRAIIRNTHDEDYFQAILDATPSCHKLIIIDARPFKNAVSNQVIGGGVEDTKNYNNSVRSFINIENIHVMRESYQKLRVLCTNDYRSLNWMTILENTKWLDHIVVRLF</sequence>
<dbReference type="PROSITE" id="PS51339">
    <property type="entry name" value="PPASE_MYOTUBULARIN"/>
    <property type="match status" value="1"/>
</dbReference>
<dbReference type="Proteomes" id="UP000031668">
    <property type="component" value="Unassembled WGS sequence"/>
</dbReference>
<dbReference type="PANTHER" id="PTHR10807:SF128">
    <property type="entry name" value="PHOSPHATIDYLINOSITOL-3,5-BISPHOSPHATE 3-PHOSPHATASE"/>
    <property type="match status" value="1"/>
</dbReference>
<gene>
    <name evidence="4" type="ORF">RF11_04084</name>
</gene>
<dbReference type="PANTHER" id="PTHR10807">
    <property type="entry name" value="MYOTUBULARIN-RELATED"/>
    <property type="match status" value="1"/>
</dbReference>
<evidence type="ECO:0000313" key="4">
    <source>
        <dbReference type="EMBL" id="KII69491.1"/>
    </source>
</evidence>
<dbReference type="SUPFAM" id="SSF52799">
    <property type="entry name" value="(Phosphotyrosine protein) phosphatases II"/>
    <property type="match status" value="1"/>
</dbReference>
<comment type="similarity">
    <text evidence="1">Belongs to the protein-tyrosine phosphatase family. Non-receptor class myotubularin subfamily.</text>
</comment>
<comment type="caution">
    <text evidence="4">The sequence shown here is derived from an EMBL/GenBank/DDBJ whole genome shotgun (WGS) entry which is preliminary data.</text>
</comment>
<dbReference type="Pfam" id="PF06602">
    <property type="entry name" value="Myotub-related"/>
    <property type="match status" value="1"/>
</dbReference>
<dbReference type="GO" id="GO:0004438">
    <property type="term" value="F:phosphatidylinositol-3-phosphate phosphatase activity"/>
    <property type="evidence" value="ECO:0007669"/>
    <property type="project" value="TreeGrafter"/>
</dbReference>
<feature type="binding site" evidence="2">
    <location>
        <begin position="296"/>
        <end position="297"/>
    </location>
    <ligand>
        <name>substrate</name>
    </ligand>
</feature>
<feature type="domain" description="Myotubularin phosphatase" evidence="3">
    <location>
        <begin position="147"/>
        <end position="338"/>
    </location>
</feature>
<keyword evidence="5" id="KW-1185">Reference proteome</keyword>
<dbReference type="GO" id="GO:0005737">
    <property type="term" value="C:cytoplasm"/>
    <property type="evidence" value="ECO:0007669"/>
    <property type="project" value="TreeGrafter"/>
</dbReference>
<dbReference type="GO" id="GO:0016020">
    <property type="term" value="C:membrane"/>
    <property type="evidence" value="ECO:0007669"/>
    <property type="project" value="TreeGrafter"/>
</dbReference>
<evidence type="ECO:0000313" key="5">
    <source>
        <dbReference type="Proteomes" id="UP000031668"/>
    </source>
</evidence>
<dbReference type="EMBL" id="JWZT01002419">
    <property type="protein sequence ID" value="KII69491.1"/>
    <property type="molecule type" value="Genomic_DNA"/>
</dbReference>
<dbReference type="AlphaFoldDB" id="A0A0C2MQG0"/>
<proteinExistence type="inferred from homology"/>
<accession>A0A0C2MQG0</accession>
<dbReference type="InterPro" id="IPR010569">
    <property type="entry name" value="Myotubularin-like_Pase_dom"/>
</dbReference>
<dbReference type="OrthoDB" id="271628at2759"/>
<protein>
    <submittedName>
        <fullName evidence="4">Myotubularin-related protein 2</fullName>
    </submittedName>
</protein>
<reference evidence="4 5" key="1">
    <citation type="journal article" date="2014" name="Genome Biol. Evol.">
        <title>The genome of the myxosporean Thelohanellus kitauei shows adaptations to nutrient acquisition within its fish host.</title>
        <authorList>
            <person name="Yang Y."/>
            <person name="Xiong J."/>
            <person name="Zhou Z."/>
            <person name="Huo F."/>
            <person name="Miao W."/>
            <person name="Ran C."/>
            <person name="Liu Y."/>
            <person name="Zhang J."/>
            <person name="Feng J."/>
            <person name="Wang M."/>
            <person name="Wang M."/>
            <person name="Wang L."/>
            <person name="Yao B."/>
        </authorList>
    </citation>
    <scope>NUCLEOTIDE SEQUENCE [LARGE SCALE GENOMIC DNA]</scope>
    <source>
        <strain evidence="4">Wuqing</strain>
    </source>
</reference>
<dbReference type="InterPro" id="IPR030564">
    <property type="entry name" value="Myotubularin"/>
</dbReference>
<name>A0A0C2MQG0_THEKT</name>
<evidence type="ECO:0000256" key="1">
    <source>
        <dbReference type="ARBA" id="ARBA00007471"/>
    </source>
</evidence>
<dbReference type="InterPro" id="IPR029021">
    <property type="entry name" value="Prot-tyrosine_phosphatase-like"/>
</dbReference>
<organism evidence="4 5">
    <name type="scientific">Thelohanellus kitauei</name>
    <name type="common">Myxosporean</name>
    <dbReference type="NCBI Taxonomy" id="669202"/>
    <lineage>
        <taxon>Eukaryota</taxon>
        <taxon>Metazoa</taxon>
        <taxon>Cnidaria</taxon>
        <taxon>Myxozoa</taxon>
        <taxon>Myxosporea</taxon>
        <taxon>Bivalvulida</taxon>
        <taxon>Platysporina</taxon>
        <taxon>Myxobolidae</taxon>
        <taxon>Thelohanellus</taxon>
    </lineage>
</organism>
<evidence type="ECO:0000256" key="2">
    <source>
        <dbReference type="PIRSR" id="PIRSR630564-2"/>
    </source>
</evidence>